<feature type="region of interest" description="Disordered" evidence="1">
    <location>
        <begin position="1"/>
        <end position="62"/>
    </location>
</feature>
<organism evidence="2 3">
    <name type="scientific">Raphidocelis subcapitata</name>
    <dbReference type="NCBI Taxonomy" id="307507"/>
    <lineage>
        <taxon>Eukaryota</taxon>
        <taxon>Viridiplantae</taxon>
        <taxon>Chlorophyta</taxon>
        <taxon>core chlorophytes</taxon>
        <taxon>Chlorophyceae</taxon>
        <taxon>CS clade</taxon>
        <taxon>Sphaeropleales</taxon>
        <taxon>Selenastraceae</taxon>
        <taxon>Raphidocelis</taxon>
    </lineage>
</organism>
<dbReference type="AlphaFoldDB" id="A0A2V0P598"/>
<evidence type="ECO:0000313" key="2">
    <source>
        <dbReference type="EMBL" id="GBF95026.1"/>
    </source>
</evidence>
<sequence length="197" mass="20969">MRAHHIRSAGAAGRAPRQCARRSGAAPASGRARLACRCSTEGAAAPPPPAPSPPARLAPEQQAQWKACVQQLTSLGFGEEDSDKMVARAFGWATQAYWRKEKVEEAPDAARAAAALAVLREVGVAEADVPRVVKAFPELIGCGEDRLRGNVDHLRSAWKLDGPVLAAAVVRQPALLGYTIDCMGDCAGECNRCWARF</sequence>
<dbReference type="InParanoid" id="A0A2V0P598"/>
<evidence type="ECO:0000313" key="3">
    <source>
        <dbReference type="Proteomes" id="UP000247498"/>
    </source>
</evidence>
<protein>
    <submittedName>
        <fullName evidence="2">Uncharacterized protein</fullName>
    </submittedName>
</protein>
<name>A0A2V0P598_9CHLO</name>
<dbReference type="InterPro" id="IPR038538">
    <property type="entry name" value="MTERF_sf"/>
</dbReference>
<feature type="compositionally biased region" description="Pro residues" evidence="1">
    <location>
        <begin position="45"/>
        <end position="56"/>
    </location>
</feature>
<gene>
    <name evidence="2" type="ORF">Rsub_07527</name>
</gene>
<keyword evidence="3" id="KW-1185">Reference proteome</keyword>
<evidence type="ECO:0000256" key="1">
    <source>
        <dbReference type="SAM" id="MobiDB-lite"/>
    </source>
</evidence>
<reference evidence="2 3" key="1">
    <citation type="journal article" date="2018" name="Sci. Rep.">
        <title>Raphidocelis subcapitata (=Pseudokirchneriella subcapitata) provides an insight into genome evolution and environmental adaptations in the Sphaeropleales.</title>
        <authorList>
            <person name="Suzuki S."/>
            <person name="Yamaguchi H."/>
            <person name="Nakajima N."/>
            <person name="Kawachi M."/>
        </authorList>
    </citation>
    <scope>NUCLEOTIDE SEQUENCE [LARGE SCALE GENOMIC DNA]</scope>
    <source>
        <strain evidence="2 3">NIES-35</strain>
    </source>
</reference>
<feature type="compositionally biased region" description="Low complexity" evidence="1">
    <location>
        <begin position="21"/>
        <end position="35"/>
    </location>
</feature>
<comment type="caution">
    <text evidence="2">The sequence shown here is derived from an EMBL/GenBank/DDBJ whole genome shotgun (WGS) entry which is preliminary data.</text>
</comment>
<dbReference type="OrthoDB" id="431485at2759"/>
<dbReference type="Gene3D" id="1.25.70.10">
    <property type="entry name" value="Transcription termination factor 3, mitochondrial"/>
    <property type="match status" value="1"/>
</dbReference>
<dbReference type="EMBL" id="BDRX01000059">
    <property type="protein sequence ID" value="GBF95026.1"/>
    <property type="molecule type" value="Genomic_DNA"/>
</dbReference>
<dbReference type="Proteomes" id="UP000247498">
    <property type="component" value="Unassembled WGS sequence"/>
</dbReference>
<accession>A0A2V0P598</accession>
<dbReference type="FunCoup" id="A0A2V0P598">
    <property type="interactions" value="308"/>
</dbReference>
<dbReference type="STRING" id="307507.A0A2V0P598"/>
<proteinExistence type="predicted"/>